<name>A0A7W7LL82_9ACTN</name>
<gene>
    <name evidence="5" type="ORF">FHS39_001325</name>
</gene>
<feature type="region of interest" description="Disordered" evidence="3">
    <location>
        <begin position="486"/>
        <end position="513"/>
    </location>
</feature>
<protein>
    <submittedName>
        <fullName evidence="5">DNA-binding CsgD family transcriptional regulator</fullName>
    </submittedName>
</protein>
<keyword evidence="1" id="KW-0547">Nucleotide-binding</keyword>
<dbReference type="AlphaFoldDB" id="A0A7W7LL82"/>
<dbReference type="EMBL" id="JACHJH010000002">
    <property type="protein sequence ID" value="MBB4892314.1"/>
    <property type="molecule type" value="Genomic_DNA"/>
</dbReference>
<reference evidence="5 6" key="1">
    <citation type="submission" date="2020-08" db="EMBL/GenBank/DDBJ databases">
        <title>Genomic Encyclopedia of Type Strains, Phase III (KMG-III): the genomes of soil and plant-associated and newly described type strains.</title>
        <authorList>
            <person name="Whitman W."/>
        </authorList>
    </citation>
    <scope>NUCLEOTIDE SEQUENCE [LARGE SCALE GENOMIC DNA]</scope>
    <source>
        <strain evidence="5 6">CECT 3266</strain>
    </source>
</reference>
<dbReference type="Proteomes" id="UP000556084">
    <property type="component" value="Unassembled WGS sequence"/>
</dbReference>
<dbReference type="GO" id="GO:0004016">
    <property type="term" value="F:adenylate cyclase activity"/>
    <property type="evidence" value="ECO:0007669"/>
    <property type="project" value="TreeGrafter"/>
</dbReference>
<dbReference type="CDD" id="cd06170">
    <property type="entry name" value="LuxR_C_like"/>
    <property type="match status" value="1"/>
</dbReference>
<evidence type="ECO:0000256" key="2">
    <source>
        <dbReference type="ARBA" id="ARBA00022840"/>
    </source>
</evidence>
<keyword evidence="2" id="KW-0067">ATP-binding</keyword>
<feature type="compositionally biased region" description="Low complexity" evidence="3">
    <location>
        <begin position="502"/>
        <end position="513"/>
    </location>
</feature>
<feature type="domain" description="HTH luxR-type" evidence="4">
    <location>
        <begin position="877"/>
        <end position="942"/>
    </location>
</feature>
<proteinExistence type="predicted"/>
<dbReference type="PANTHER" id="PTHR16305">
    <property type="entry name" value="TESTICULAR SOLUBLE ADENYLYL CYCLASE"/>
    <property type="match status" value="1"/>
</dbReference>
<dbReference type="PRINTS" id="PR00038">
    <property type="entry name" value="HTHLUXR"/>
</dbReference>
<evidence type="ECO:0000259" key="4">
    <source>
        <dbReference type="PROSITE" id="PS50043"/>
    </source>
</evidence>
<dbReference type="PANTHER" id="PTHR16305:SF35">
    <property type="entry name" value="TRANSCRIPTIONAL ACTIVATOR DOMAIN"/>
    <property type="match status" value="1"/>
</dbReference>
<sequence>MVFTDRENEFAMLESALADFRAGNARVVLVEGAVGCGKSELADTVAERAAGSGALVLRAIGTEAERELPLGVLGQLAAAAPPGTLPPVTPETGDGAAARIEAMQAFCAAVHRLGTTTPVVICVDDLHLVDDLSSRYLLHLARRTRRARVLLLLTETVHERSDDPVLGTELLRNPHFTRLRLEPLGPAAVAAVLARGGAAADDEELVAQLHHASGGNPLLLRALVDDRRGPGLAFPQAVLACLYRCGQTTTELAGALAVLDGHATAERAAELTGIPTATAARTIAALNSAGLLDGTAFRHPAARLAVLDRIPDEEAAALHRRAAALAHRAGAPATEVADHLLAAHHVAEDWAVATLRAAADRLLADGAAERATACLQLAHAGSADDTEKTILRTALAAAAWRDDPAAAERHLDAPLATLRTRRLPAAATAPLARLLVAQGRIDEATEVLEHHAASGEAPQPTGWDTLRDAPLDGLSAFPQWSGRAAVPDEPAAKQHAGRRPATRPGAAAAGTAPAEALRGRAFNAQHRTPSWPGEAARRTERPAPSPAVFWAVPEYERDGSAGEAAELFLRGTTLADATLAPIVQALRTLLHTDGPLRAVSWCQAFMDEAARRGAPGWRAVFGALRAEALLRQGDLTGAEAQAAAVLEEVPQRGGSLFLTGVSATLIRARTAMGRHDEAARELSKPVPEGLSGSYHGLNFLRARGQYHLATHRFHAALGDFLDIGRTMRRWNLDRPLLLPWRAGAAEALLHLGEAHQASRFVADQLATRDAGHPWVSGISLRLRAATSEPKERQVLLARAVDDLRRSGDRCELARTMADLGQAFKELGEPGRANMVNRRAWHLAKECGADALRERILPGHAGAAAGAPDEAAPEAADRLDPDARLSESEKRVAMLAVHGHTNREIASKLYITVSTVEQHLTRVYRKLKITRRQELPVDLQLIGSQEIAWT</sequence>
<dbReference type="SUPFAM" id="SSF52540">
    <property type="entry name" value="P-loop containing nucleoside triphosphate hydrolases"/>
    <property type="match status" value="1"/>
</dbReference>
<dbReference type="Pfam" id="PF00196">
    <property type="entry name" value="GerE"/>
    <property type="match status" value="1"/>
</dbReference>
<accession>A0A7W7LL82</accession>
<evidence type="ECO:0000256" key="3">
    <source>
        <dbReference type="SAM" id="MobiDB-lite"/>
    </source>
</evidence>
<dbReference type="PROSITE" id="PS00622">
    <property type="entry name" value="HTH_LUXR_1"/>
    <property type="match status" value="1"/>
</dbReference>
<evidence type="ECO:0000313" key="6">
    <source>
        <dbReference type="Proteomes" id="UP000556084"/>
    </source>
</evidence>
<dbReference type="GO" id="GO:0005524">
    <property type="term" value="F:ATP binding"/>
    <property type="evidence" value="ECO:0007669"/>
    <property type="project" value="UniProtKB-KW"/>
</dbReference>
<dbReference type="GO" id="GO:0006355">
    <property type="term" value="P:regulation of DNA-templated transcription"/>
    <property type="evidence" value="ECO:0007669"/>
    <property type="project" value="InterPro"/>
</dbReference>
<dbReference type="InterPro" id="IPR036388">
    <property type="entry name" value="WH-like_DNA-bd_sf"/>
</dbReference>
<dbReference type="Pfam" id="PF13191">
    <property type="entry name" value="AAA_16"/>
    <property type="match status" value="1"/>
</dbReference>
<dbReference type="RefSeq" id="WP_184347225.1">
    <property type="nucleotide sequence ID" value="NZ_JACHJH010000002.1"/>
</dbReference>
<dbReference type="InterPro" id="IPR027417">
    <property type="entry name" value="P-loop_NTPase"/>
</dbReference>
<dbReference type="InterPro" id="IPR016032">
    <property type="entry name" value="Sig_transdc_resp-reg_C-effctor"/>
</dbReference>
<dbReference type="SMART" id="SM00421">
    <property type="entry name" value="HTH_LUXR"/>
    <property type="match status" value="1"/>
</dbReference>
<dbReference type="GO" id="GO:0005737">
    <property type="term" value="C:cytoplasm"/>
    <property type="evidence" value="ECO:0007669"/>
    <property type="project" value="TreeGrafter"/>
</dbReference>
<keyword evidence="6" id="KW-1185">Reference proteome</keyword>
<comment type="caution">
    <text evidence="5">The sequence shown here is derived from an EMBL/GenBank/DDBJ whole genome shotgun (WGS) entry which is preliminary data.</text>
</comment>
<dbReference type="PROSITE" id="PS50043">
    <property type="entry name" value="HTH_LUXR_2"/>
    <property type="match status" value="1"/>
</dbReference>
<evidence type="ECO:0000313" key="5">
    <source>
        <dbReference type="EMBL" id="MBB4892314.1"/>
    </source>
</evidence>
<dbReference type="InterPro" id="IPR000792">
    <property type="entry name" value="Tscrpt_reg_LuxR_C"/>
</dbReference>
<organism evidence="5 6">
    <name type="scientific">Streptomyces olivoverticillatus</name>
    <dbReference type="NCBI Taxonomy" id="66427"/>
    <lineage>
        <taxon>Bacteria</taxon>
        <taxon>Bacillati</taxon>
        <taxon>Actinomycetota</taxon>
        <taxon>Actinomycetes</taxon>
        <taxon>Kitasatosporales</taxon>
        <taxon>Streptomycetaceae</taxon>
        <taxon>Streptomyces</taxon>
    </lineage>
</organism>
<dbReference type="InterPro" id="IPR041664">
    <property type="entry name" value="AAA_16"/>
</dbReference>
<dbReference type="Gene3D" id="1.10.10.10">
    <property type="entry name" value="Winged helix-like DNA-binding domain superfamily/Winged helix DNA-binding domain"/>
    <property type="match status" value="1"/>
</dbReference>
<dbReference type="SUPFAM" id="SSF46894">
    <property type="entry name" value="C-terminal effector domain of the bipartite response regulators"/>
    <property type="match status" value="1"/>
</dbReference>
<keyword evidence="5" id="KW-0238">DNA-binding</keyword>
<dbReference type="GO" id="GO:0003677">
    <property type="term" value="F:DNA binding"/>
    <property type="evidence" value="ECO:0007669"/>
    <property type="project" value="UniProtKB-KW"/>
</dbReference>
<evidence type="ECO:0000256" key="1">
    <source>
        <dbReference type="ARBA" id="ARBA00022741"/>
    </source>
</evidence>